<accession>A0A9Q1BJB3</accession>
<keyword evidence="2" id="KW-1185">Reference proteome</keyword>
<name>A0A9Q1BJB3_HOLLE</name>
<evidence type="ECO:0000313" key="2">
    <source>
        <dbReference type="Proteomes" id="UP001152320"/>
    </source>
</evidence>
<dbReference type="Proteomes" id="UP001152320">
    <property type="component" value="Chromosome 15"/>
</dbReference>
<dbReference type="PANTHER" id="PTHR47027:SF20">
    <property type="entry name" value="REVERSE TRANSCRIPTASE-LIKE PROTEIN WITH RNA-DIRECTED DNA POLYMERASE DOMAIN"/>
    <property type="match status" value="1"/>
</dbReference>
<gene>
    <name evidence="1" type="ORF">HOLleu_29701</name>
</gene>
<organism evidence="1 2">
    <name type="scientific">Holothuria leucospilota</name>
    <name type="common">Black long sea cucumber</name>
    <name type="synonym">Mertensiothuria leucospilota</name>
    <dbReference type="NCBI Taxonomy" id="206669"/>
    <lineage>
        <taxon>Eukaryota</taxon>
        <taxon>Metazoa</taxon>
        <taxon>Echinodermata</taxon>
        <taxon>Eleutherozoa</taxon>
        <taxon>Echinozoa</taxon>
        <taxon>Holothuroidea</taxon>
        <taxon>Aspidochirotacea</taxon>
        <taxon>Aspidochirotida</taxon>
        <taxon>Holothuriidae</taxon>
        <taxon>Holothuria</taxon>
    </lineage>
</organism>
<dbReference type="PANTHER" id="PTHR47027">
    <property type="entry name" value="REVERSE TRANSCRIPTASE DOMAIN-CONTAINING PROTEIN"/>
    <property type="match status" value="1"/>
</dbReference>
<dbReference type="EMBL" id="JAIZAY010000015">
    <property type="protein sequence ID" value="KAJ8027685.1"/>
    <property type="molecule type" value="Genomic_DNA"/>
</dbReference>
<sequence length="93" mass="10874">MAVYNACVISTLLYGSETWMTYAKQERRLNFHLRCIRHILGISWEDKRRLRCLGHIRRMEDGGIPKDILYGELACGKTSTGRPQLRFTDVRET</sequence>
<reference evidence="1" key="1">
    <citation type="submission" date="2021-10" db="EMBL/GenBank/DDBJ databases">
        <title>Tropical sea cucumber genome reveals ecological adaptation and Cuvierian tubules defense mechanism.</title>
        <authorList>
            <person name="Chen T."/>
        </authorList>
    </citation>
    <scope>NUCLEOTIDE SEQUENCE</scope>
    <source>
        <strain evidence="1">Nanhai2018</strain>
        <tissue evidence="1">Muscle</tissue>
    </source>
</reference>
<dbReference type="AlphaFoldDB" id="A0A9Q1BJB3"/>
<protein>
    <submittedName>
        <fullName evidence="1">Uncharacterized protein</fullName>
    </submittedName>
</protein>
<comment type="caution">
    <text evidence="1">The sequence shown here is derived from an EMBL/GenBank/DDBJ whole genome shotgun (WGS) entry which is preliminary data.</text>
</comment>
<dbReference type="OrthoDB" id="425681at2759"/>
<proteinExistence type="predicted"/>
<evidence type="ECO:0000313" key="1">
    <source>
        <dbReference type="EMBL" id="KAJ8027685.1"/>
    </source>
</evidence>